<dbReference type="EMBL" id="PZZN01000003">
    <property type="protein sequence ID" value="PTM44756.1"/>
    <property type="molecule type" value="Genomic_DNA"/>
</dbReference>
<keyword evidence="4" id="KW-1185">Reference proteome</keyword>
<organism evidence="3 4">
    <name type="scientific">Sphingomonas aerolata</name>
    <dbReference type="NCBI Taxonomy" id="185951"/>
    <lineage>
        <taxon>Bacteria</taxon>
        <taxon>Pseudomonadati</taxon>
        <taxon>Pseudomonadota</taxon>
        <taxon>Alphaproteobacteria</taxon>
        <taxon>Sphingomonadales</taxon>
        <taxon>Sphingomonadaceae</taxon>
        <taxon>Sphingomonas</taxon>
    </lineage>
</organism>
<feature type="transmembrane region" description="Helical" evidence="2">
    <location>
        <begin position="26"/>
        <end position="45"/>
    </location>
</feature>
<keyword evidence="1" id="KW-0175">Coiled coil</keyword>
<evidence type="ECO:0000256" key="2">
    <source>
        <dbReference type="SAM" id="Phobius"/>
    </source>
</evidence>
<sequence>MAVVLGFSLAAAAAKAVPVSTGFTWTTAAVGLLNLLVGGVLVAIIKSRPALKKIANEREANLLNERAEEMEAMRQRIAKLEKKGEFKEALHQAERAVDRHRINNLDQCLTAFLMMVKKNPDDAATAAAMIEEMRAQQIAREKQEAGAIHAAAIAATKPGAPE</sequence>
<evidence type="ECO:0000256" key="1">
    <source>
        <dbReference type="SAM" id="Coils"/>
    </source>
</evidence>
<comment type="caution">
    <text evidence="3">The sequence shown here is derived from an EMBL/GenBank/DDBJ whole genome shotgun (WGS) entry which is preliminary data.</text>
</comment>
<reference evidence="3 4" key="1">
    <citation type="submission" date="2018-04" db="EMBL/GenBank/DDBJ databases">
        <title>Genomic Encyclopedia of Type Strains, Phase III (KMG-III): the genomes of soil and plant-associated and newly described type strains.</title>
        <authorList>
            <person name="Whitman W."/>
        </authorList>
    </citation>
    <scope>NUCLEOTIDE SEQUENCE [LARGE SCALE GENOMIC DNA]</scope>
    <source>
        <strain evidence="3 4">NW12</strain>
    </source>
</reference>
<name>A0A2T4YMX2_9SPHN</name>
<dbReference type="Proteomes" id="UP000240996">
    <property type="component" value="Unassembled WGS sequence"/>
</dbReference>
<evidence type="ECO:0000313" key="3">
    <source>
        <dbReference type="EMBL" id="PTM44756.1"/>
    </source>
</evidence>
<keyword evidence="2" id="KW-0472">Membrane</keyword>
<gene>
    <name evidence="3" type="ORF">C8J24_2966</name>
</gene>
<keyword evidence="2" id="KW-1133">Transmembrane helix</keyword>
<accession>A0A2T4YMX2</accession>
<keyword evidence="2" id="KW-0812">Transmembrane</keyword>
<proteinExistence type="predicted"/>
<dbReference type="RefSeq" id="WP_107933540.1">
    <property type="nucleotide sequence ID" value="NZ_PZZN01000003.1"/>
</dbReference>
<evidence type="ECO:0000313" key="4">
    <source>
        <dbReference type="Proteomes" id="UP000240996"/>
    </source>
</evidence>
<protein>
    <submittedName>
        <fullName evidence="3">Uncharacterized protein</fullName>
    </submittedName>
</protein>
<dbReference type="AlphaFoldDB" id="A0A2T4YMX2"/>
<feature type="coiled-coil region" evidence="1">
    <location>
        <begin position="53"/>
        <end position="90"/>
    </location>
</feature>